<name>A0ABW3X745_9ACTN</name>
<evidence type="ECO:0000313" key="1">
    <source>
        <dbReference type="EMBL" id="MFD1304539.1"/>
    </source>
</evidence>
<sequence>MTVEPTDFTTDLPTAFMNDSTAAFTAAFTAGVIDAVSAVEQGLVQEVAETDDPSLAGEFGFPAPLRHARFDLVREQA</sequence>
<keyword evidence="2" id="KW-1185">Reference proteome</keyword>
<dbReference type="RefSeq" id="WP_381240739.1">
    <property type="nucleotide sequence ID" value="NZ_JBHSKH010000081.1"/>
</dbReference>
<reference evidence="2" key="1">
    <citation type="journal article" date="2019" name="Int. J. Syst. Evol. Microbiol.">
        <title>The Global Catalogue of Microorganisms (GCM) 10K type strain sequencing project: providing services to taxonomists for standard genome sequencing and annotation.</title>
        <authorList>
            <consortium name="The Broad Institute Genomics Platform"/>
            <consortium name="The Broad Institute Genome Sequencing Center for Infectious Disease"/>
            <person name="Wu L."/>
            <person name="Ma J."/>
        </authorList>
    </citation>
    <scope>NUCLEOTIDE SEQUENCE [LARGE SCALE GENOMIC DNA]</scope>
    <source>
        <strain evidence="2">CGMCC 4.7020</strain>
    </source>
</reference>
<accession>A0ABW3X745</accession>
<comment type="caution">
    <text evidence="1">The sequence shown here is derived from an EMBL/GenBank/DDBJ whole genome shotgun (WGS) entry which is preliminary data.</text>
</comment>
<dbReference type="Proteomes" id="UP001597058">
    <property type="component" value="Unassembled WGS sequence"/>
</dbReference>
<dbReference type="EMBL" id="JBHTMM010000002">
    <property type="protein sequence ID" value="MFD1304539.1"/>
    <property type="molecule type" value="Genomic_DNA"/>
</dbReference>
<gene>
    <name evidence="1" type="ORF">ACFQ5X_01615</name>
</gene>
<evidence type="ECO:0000313" key="2">
    <source>
        <dbReference type="Proteomes" id="UP001597058"/>
    </source>
</evidence>
<organism evidence="1 2">
    <name type="scientific">Streptomyces kaempferi</name>
    <dbReference type="NCBI Taxonomy" id="333725"/>
    <lineage>
        <taxon>Bacteria</taxon>
        <taxon>Bacillati</taxon>
        <taxon>Actinomycetota</taxon>
        <taxon>Actinomycetes</taxon>
        <taxon>Kitasatosporales</taxon>
        <taxon>Streptomycetaceae</taxon>
        <taxon>Streptomyces</taxon>
    </lineage>
</organism>
<protein>
    <submittedName>
        <fullName evidence="1">Uncharacterized protein</fullName>
    </submittedName>
</protein>
<proteinExistence type="predicted"/>